<sequence>WCHQPELRITIPALRHKIEDLATEFPVPFDAAQLLKDKPLDFDEEKVEEAIPKFEDDPEIEDDKIPEEE</sequence>
<proteinExistence type="predicted"/>
<name>A0ACA9RI16_9GLOM</name>
<reference evidence="1" key="1">
    <citation type="submission" date="2021-06" db="EMBL/GenBank/DDBJ databases">
        <authorList>
            <person name="Kallberg Y."/>
            <person name="Tangrot J."/>
            <person name="Rosling A."/>
        </authorList>
    </citation>
    <scope>NUCLEOTIDE SEQUENCE</scope>
    <source>
        <strain evidence="1">MA461A</strain>
    </source>
</reference>
<accession>A0ACA9RI16</accession>
<gene>
    <name evidence="1" type="ORF">RPERSI_LOCUS19930</name>
</gene>
<dbReference type="Proteomes" id="UP000789920">
    <property type="component" value="Unassembled WGS sequence"/>
</dbReference>
<protein>
    <submittedName>
        <fullName evidence="1">8655_t:CDS:1</fullName>
    </submittedName>
</protein>
<organism evidence="1 2">
    <name type="scientific">Racocetra persica</name>
    <dbReference type="NCBI Taxonomy" id="160502"/>
    <lineage>
        <taxon>Eukaryota</taxon>
        <taxon>Fungi</taxon>
        <taxon>Fungi incertae sedis</taxon>
        <taxon>Mucoromycota</taxon>
        <taxon>Glomeromycotina</taxon>
        <taxon>Glomeromycetes</taxon>
        <taxon>Diversisporales</taxon>
        <taxon>Gigasporaceae</taxon>
        <taxon>Racocetra</taxon>
    </lineage>
</organism>
<evidence type="ECO:0000313" key="2">
    <source>
        <dbReference type="Proteomes" id="UP000789920"/>
    </source>
</evidence>
<feature type="non-terminal residue" evidence="1">
    <location>
        <position position="69"/>
    </location>
</feature>
<evidence type="ECO:0000313" key="1">
    <source>
        <dbReference type="EMBL" id="CAG8795313.1"/>
    </source>
</evidence>
<feature type="non-terminal residue" evidence="1">
    <location>
        <position position="1"/>
    </location>
</feature>
<comment type="caution">
    <text evidence="1">The sequence shown here is derived from an EMBL/GenBank/DDBJ whole genome shotgun (WGS) entry which is preliminary data.</text>
</comment>
<dbReference type="EMBL" id="CAJVQC010055399">
    <property type="protein sequence ID" value="CAG8795313.1"/>
    <property type="molecule type" value="Genomic_DNA"/>
</dbReference>
<keyword evidence="2" id="KW-1185">Reference proteome</keyword>